<keyword evidence="7 9" id="KW-0460">Magnesium</keyword>
<dbReference type="InterPro" id="IPR003524">
    <property type="entry name" value="PNAcMuramoyl-5peptid_Trfase"/>
</dbReference>
<evidence type="ECO:0000256" key="1">
    <source>
        <dbReference type="ARBA" id="ARBA00004141"/>
    </source>
</evidence>
<dbReference type="GO" id="GO:0009252">
    <property type="term" value="P:peptidoglycan biosynthetic process"/>
    <property type="evidence" value="ECO:0007669"/>
    <property type="project" value="UniProtKB-UniRule"/>
</dbReference>
<comment type="similarity">
    <text evidence="2 7">Belongs to the glycosyltransferase 4 family. MraY subfamily.</text>
</comment>
<feature type="transmembrane region" description="Helical" evidence="7">
    <location>
        <begin position="135"/>
        <end position="159"/>
    </location>
</feature>
<evidence type="ECO:0000256" key="5">
    <source>
        <dbReference type="ARBA" id="ARBA00022989"/>
    </source>
</evidence>
<evidence type="ECO:0000313" key="11">
    <source>
        <dbReference type="Proteomes" id="UP000295063"/>
    </source>
</evidence>
<feature type="transmembrane region" description="Helical" evidence="7">
    <location>
        <begin position="47"/>
        <end position="69"/>
    </location>
</feature>
<keyword evidence="11" id="KW-1185">Reference proteome</keyword>
<keyword evidence="7" id="KW-0131">Cell cycle</keyword>
<keyword evidence="7" id="KW-0133">Cell shape</keyword>
<dbReference type="PROSITE" id="PS01348">
    <property type="entry name" value="MRAY_2"/>
    <property type="match status" value="1"/>
</dbReference>
<dbReference type="GO" id="GO:0051301">
    <property type="term" value="P:cell division"/>
    <property type="evidence" value="ECO:0007669"/>
    <property type="project" value="UniProtKB-KW"/>
</dbReference>
<dbReference type="PROSITE" id="PS01347">
    <property type="entry name" value="MRAY_1"/>
    <property type="match status" value="1"/>
</dbReference>
<comment type="subcellular location">
    <subcellularLocation>
        <location evidence="7">Cell membrane</location>
        <topology evidence="7">Multi-pass membrane protein</topology>
    </subcellularLocation>
    <subcellularLocation>
        <location evidence="1">Membrane</location>
        <topology evidence="1">Multi-pass membrane protein</topology>
    </subcellularLocation>
</comment>
<accession>A0A4R1Q6Q5</accession>
<dbReference type="InterPro" id="IPR018480">
    <property type="entry name" value="PNAcMuramoyl-5peptid_Trfase_CS"/>
</dbReference>
<dbReference type="Pfam" id="PF00953">
    <property type="entry name" value="Glycos_transf_4"/>
    <property type="match status" value="1"/>
</dbReference>
<protein>
    <recommendedName>
        <fullName evidence="7 8">Phospho-N-acetylmuramoyl-pentapeptide-transferase</fullName>
        <ecNumber evidence="7 8">2.7.8.13</ecNumber>
    </recommendedName>
    <alternativeName>
        <fullName evidence="7">UDP-MurNAc-pentapeptide phosphotransferase</fullName>
    </alternativeName>
</protein>
<gene>
    <name evidence="7" type="primary">mraY</name>
    <name evidence="10" type="ORF">EV210_101477</name>
</gene>
<evidence type="ECO:0000256" key="4">
    <source>
        <dbReference type="ARBA" id="ARBA00022692"/>
    </source>
</evidence>
<dbReference type="AlphaFoldDB" id="A0A4R1Q6Q5"/>
<dbReference type="InterPro" id="IPR000715">
    <property type="entry name" value="Glycosyl_transferase_4"/>
</dbReference>
<keyword evidence="7" id="KW-1003">Cell membrane</keyword>
<feature type="binding site" evidence="9">
    <location>
        <position position="166"/>
    </location>
    <ligand>
        <name>Mg(2+)</name>
        <dbReference type="ChEBI" id="CHEBI:18420"/>
    </ligand>
</feature>
<keyword evidence="7" id="KW-0573">Peptidoglycan synthesis</keyword>
<evidence type="ECO:0000256" key="3">
    <source>
        <dbReference type="ARBA" id="ARBA00022679"/>
    </source>
</evidence>
<feature type="transmembrane region" description="Helical" evidence="7">
    <location>
        <begin position="222"/>
        <end position="242"/>
    </location>
</feature>
<dbReference type="Proteomes" id="UP000295063">
    <property type="component" value="Unassembled WGS sequence"/>
</dbReference>
<dbReference type="OrthoDB" id="9805475at2"/>
<evidence type="ECO:0000256" key="7">
    <source>
        <dbReference type="HAMAP-Rule" id="MF_00038"/>
    </source>
</evidence>
<dbReference type="GO" id="GO:0051992">
    <property type="term" value="F:UDP-N-acetylmuramoyl-L-alanyl-D-glutamyl-meso-2,6-diaminopimelyl-D-alanyl-D-alanine:undecaprenyl-phosphate transferase activity"/>
    <property type="evidence" value="ECO:0007669"/>
    <property type="project" value="RHEA"/>
</dbReference>
<dbReference type="GO" id="GO:0046872">
    <property type="term" value="F:metal ion binding"/>
    <property type="evidence" value="ECO:0007669"/>
    <property type="project" value="UniProtKB-KW"/>
</dbReference>
<dbReference type="GO" id="GO:0005886">
    <property type="term" value="C:plasma membrane"/>
    <property type="evidence" value="ECO:0007669"/>
    <property type="project" value="UniProtKB-SubCell"/>
</dbReference>
<comment type="catalytic activity">
    <reaction evidence="7">
        <text>UDP-N-acetyl-alpha-D-muramoyl-L-alanyl-gamma-D-glutamyl-meso-2,6-diaminopimeloyl-D-alanyl-D-alanine + di-trans,octa-cis-undecaprenyl phosphate = di-trans,octa-cis-undecaprenyl diphospho-N-acetyl-alpha-D-muramoyl-L-alanyl-D-glutamyl-meso-2,6-diaminopimeloyl-D-alanyl-D-alanine + UMP</text>
        <dbReference type="Rhea" id="RHEA:28386"/>
        <dbReference type="ChEBI" id="CHEBI:57865"/>
        <dbReference type="ChEBI" id="CHEBI:60392"/>
        <dbReference type="ChEBI" id="CHEBI:61386"/>
        <dbReference type="ChEBI" id="CHEBI:61387"/>
        <dbReference type="EC" id="2.7.8.13"/>
    </reaction>
</comment>
<reference evidence="10 11" key="1">
    <citation type="submission" date="2019-03" db="EMBL/GenBank/DDBJ databases">
        <title>Genomic Encyclopedia of Type Strains, Phase IV (KMG-IV): sequencing the most valuable type-strain genomes for metagenomic binning, comparative biology and taxonomic classification.</title>
        <authorList>
            <person name="Goeker M."/>
        </authorList>
    </citation>
    <scope>NUCLEOTIDE SEQUENCE [LARGE SCALE GENOMIC DNA]</scope>
    <source>
        <strain evidence="10 11">DSM 15969</strain>
    </source>
</reference>
<evidence type="ECO:0000313" key="10">
    <source>
        <dbReference type="EMBL" id="TCL40276.1"/>
    </source>
</evidence>
<name>A0A4R1Q6Q5_9FIRM</name>
<dbReference type="GO" id="GO:0008963">
    <property type="term" value="F:phospho-N-acetylmuramoyl-pentapeptide-transferase activity"/>
    <property type="evidence" value="ECO:0007669"/>
    <property type="project" value="UniProtKB-UniRule"/>
</dbReference>
<keyword evidence="4 7" id="KW-0812">Transmembrane</keyword>
<dbReference type="Pfam" id="PF10555">
    <property type="entry name" value="MraY_sig1"/>
    <property type="match status" value="1"/>
</dbReference>
<keyword evidence="7" id="KW-0132">Cell division</keyword>
<evidence type="ECO:0000256" key="9">
    <source>
        <dbReference type="PIRSR" id="PIRSR600715-1"/>
    </source>
</evidence>
<feature type="transmembrane region" description="Helical" evidence="7">
    <location>
        <begin position="75"/>
        <end position="99"/>
    </location>
</feature>
<keyword evidence="7" id="KW-0961">Cell wall biogenesis/degradation</keyword>
<comment type="function">
    <text evidence="7">Catalyzes the initial step of the lipid cycle reactions in the biosynthesis of the cell wall peptidoglycan: transfers peptidoglycan precursor phospho-MurNAc-pentapeptide from UDP-MurNAc-pentapeptide onto the lipid carrier undecaprenyl phosphate, yielding undecaprenyl-pyrophosphoryl-MurNAc-pentapeptide, known as lipid I.</text>
</comment>
<dbReference type="EMBL" id="SLUI01000001">
    <property type="protein sequence ID" value="TCL40276.1"/>
    <property type="molecule type" value="Genomic_DNA"/>
</dbReference>
<feature type="transmembrane region" description="Helical" evidence="7">
    <location>
        <begin position="111"/>
        <end position="129"/>
    </location>
</feature>
<feature type="transmembrane region" description="Helical" evidence="7">
    <location>
        <begin position="248"/>
        <end position="270"/>
    </location>
</feature>
<feature type="transmembrane region" description="Helical" evidence="7">
    <location>
        <begin position="6"/>
        <end position="26"/>
    </location>
</feature>
<keyword evidence="7 9" id="KW-0479">Metal-binding</keyword>
<sequence length="324" mass="34413">MQELLYAAGLAFLIALLAGPIVIPVLRRLKFGQSIRQEGPERHLAKAGTPTMGGVIILTALLVPVLLFVGNDPEVILALFVTFGHGVIGFIDDFIKVVLKRSLGLKARQKLLGQIIMAVALAYIATTYFGRGTDLWLPVIGVTVDFGYLYYILIFLVLVGTTNAVNLTDGLDGLAAGTTTVAATAYAVIAMAFAKPHLAIFCVSLAGATLGFLRYNVHPAKVFMGDTGSLALGGALAAVAVLTKTELLLVLVGGIFVLEALSVIIQVISFKATGKRVFKMSPIHHHFELSGWSETKVVTVFWFVGSLFAVLALIVLVTSRSGGM</sequence>
<evidence type="ECO:0000256" key="6">
    <source>
        <dbReference type="ARBA" id="ARBA00023136"/>
    </source>
</evidence>
<comment type="caution">
    <text evidence="10">The sequence shown here is derived from an EMBL/GenBank/DDBJ whole genome shotgun (WGS) entry which is preliminary data.</text>
</comment>
<feature type="binding site" evidence="9">
    <location>
        <position position="226"/>
    </location>
    <ligand>
        <name>Mg(2+)</name>
        <dbReference type="ChEBI" id="CHEBI:18420"/>
    </ligand>
</feature>
<keyword evidence="3 7" id="KW-0808">Transferase</keyword>
<feature type="transmembrane region" description="Helical" evidence="7">
    <location>
        <begin position="297"/>
        <end position="318"/>
    </location>
</feature>
<evidence type="ECO:0000256" key="2">
    <source>
        <dbReference type="ARBA" id="ARBA00005583"/>
    </source>
</evidence>
<evidence type="ECO:0000256" key="8">
    <source>
        <dbReference type="NCBIfam" id="TIGR00445"/>
    </source>
</evidence>
<dbReference type="GO" id="GO:0071555">
    <property type="term" value="P:cell wall organization"/>
    <property type="evidence" value="ECO:0007669"/>
    <property type="project" value="UniProtKB-KW"/>
</dbReference>
<dbReference type="PANTHER" id="PTHR22926:SF5">
    <property type="entry name" value="PHOSPHO-N-ACETYLMURAMOYL-PENTAPEPTIDE-TRANSFERASE HOMOLOG"/>
    <property type="match status" value="1"/>
</dbReference>
<dbReference type="CDD" id="cd06852">
    <property type="entry name" value="GT_MraY"/>
    <property type="match status" value="1"/>
</dbReference>
<comment type="pathway">
    <text evidence="7">Cell wall biogenesis; peptidoglycan biosynthesis.</text>
</comment>
<organism evidence="10 11">
    <name type="scientific">Anaerospora hongkongensis</name>
    <dbReference type="NCBI Taxonomy" id="244830"/>
    <lineage>
        <taxon>Bacteria</taxon>
        <taxon>Bacillati</taxon>
        <taxon>Bacillota</taxon>
        <taxon>Negativicutes</taxon>
        <taxon>Selenomonadales</taxon>
        <taxon>Sporomusaceae</taxon>
        <taxon>Anaerospora</taxon>
    </lineage>
</organism>
<dbReference type="NCBIfam" id="TIGR00445">
    <property type="entry name" value="mraY"/>
    <property type="match status" value="1"/>
</dbReference>
<comment type="cofactor">
    <cofactor evidence="7 9">
        <name>Mg(2+)</name>
        <dbReference type="ChEBI" id="CHEBI:18420"/>
    </cofactor>
</comment>
<dbReference type="UniPathway" id="UPA00219"/>
<proteinExistence type="inferred from homology"/>
<keyword evidence="5 7" id="KW-1133">Transmembrane helix</keyword>
<dbReference type="HAMAP" id="MF_00038">
    <property type="entry name" value="MraY"/>
    <property type="match status" value="1"/>
</dbReference>
<dbReference type="PANTHER" id="PTHR22926">
    <property type="entry name" value="PHOSPHO-N-ACETYLMURAMOYL-PENTAPEPTIDE-TRANSFERASE"/>
    <property type="match status" value="1"/>
</dbReference>
<dbReference type="GO" id="GO:0008360">
    <property type="term" value="P:regulation of cell shape"/>
    <property type="evidence" value="ECO:0007669"/>
    <property type="project" value="UniProtKB-KW"/>
</dbReference>
<dbReference type="EC" id="2.7.8.13" evidence="7 8"/>
<dbReference type="RefSeq" id="WP_132074956.1">
    <property type="nucleotide sequence ID" value="NZ_DAIMLW010000049.1"/>
</dbReference>
<keyword evidence="6 7" id="KW-0472">Membrane</keyword>